<dbReference type="GO" id="GO:0006006">
    <property type="term" value="P:glucose metabolic process"/>
    <property type="evidence" value="ECO:0007669"/>
    <property type="project" value="UniProtKB-KW"/>
</dbReference>
<dbReference type="InterPro" id="IPR011045">
    <property type="entry name" value="N2O_reductase_N"/>
</dbReference>
<evidence type="ECO:0000313" key="3">
    <source>
        <dbReference type="EMBL" id="XAJ80608.1"/>
    </source>
</evidence>
<dbReference type="InterPro" id="IPR015943">
    <property type="entry name" value="WD40/YVTN_repeat-like_dom_sf"/>
</dbReference>
<dbReference type="EMBL" id="CP135018">
    <property type="protein sequence ID" value="XAJ80608.1"/>
    <property type="molecule type" value="Genomic_DNA"/>
</dbReference>
<sequence length="334" mass="38787">MKQIVYIANSMSQDIEIWDLYQNGNMQLIQKIETDGQVQPINLIKDKNLLYAGVRPDNRILVYTIEENGMLKKNSQIYIPGSPNYISFCSHKKFLFCSSYHHNSLSVIPLNKYGIPQDPIQIIYNIKGCHSALFNTKYNMLFITSLKEDCIYLYYLTKYGILKSTEQKFIQTKINSGPRHIVFHPNNQDFIYTINELNGTVDVWKIYIHQNEAKVKNIQNISIINNVMCNTYWSADIHLTSCGSFLYVSDRTLNSISLFHVNQIDGTIVFINIYFTETQPRTFCIDEDNKYMIVAGQKSNKFSLYSIHKKNGDLNKIHTYSTGKEPLWTMICKI</sequence>
<gene>
    <name evidence="3" type="primary">pgl</name>
    <name evidence="3" type="ORF">RJT31_01475</name>
</gene>
<keyword evidence="3" id="KW-0378">Hydrolase</keyword>
<comment type="similarity">
    <text evidence="1">Belongs to the cycloisomerase 2 family.</text>
</comment>
<dbReference type="PANTHER" id="PTHR30344">
    <property type="entry name" value="6-PHOSPHOGLUCONOLACTONASE-RELATED"/>
    <property type="match status" value="1"/>
</dbReference>
<dbReference type="PANTHER" id="PTHR30344:SF1">
    <property type="entry name" value="6-PHOSPHOGLUCONOLACTONASE"/>
    <property type="match status" value="1"/>
</dbReference>
<dbReference type="NCBIfam" id="NF008258">
    <property type="entry name" value="PRK11028.1"/>
    <property type="match status" value="1"/>
</dbReference>
<dbReference type="EC" id="3.1.1.31" evidence="3"/>
<organism evidence="3">
    <name type="scientific">Buchnera aphidicola</name>
    <name type="common">Aphis aurantii</name>
    <dbReference type="NCBI Taxonomy" id="1470492"/>
    <lineage>
        <taxon>Bacteria</taxon>
        <taxon>Pseudomonadati</taxon>
        <taxon>Pseudomonadota</taxon>
        <taxon>Gammaproteobacteria</taxon>
        <taxon>Enterobacterales</taxon>
        <taxon>Erwiniaceae</taxon>
        <taxon>Buchnera</taxon>
    </lineage>
</organism>
<keyword evidence="2" id="KW-0313">Glucose metabolism</keyword>
<keyword evidence="2" id="KW-0119">Carbohydrate metabolism</keyword>
<dbReference type="GO" id="GO:0005829">
    <property type="term" value="C:cytosol"/>
    <property type="evidence" value="ECO:0007669"/>
    <property type="project" value="TreeGrafter"/>
</dbReference>
<dbReference type="InterPro" id="IPR050282">
    <property type="entry name" value="Cycloisomerase_2"/>
</dbReference>
<protein>
    <submittedName>
        <fullName evidence="3">6-phosphogluconolactonase</fullName>
        <ecNumber evidence="3">3.1.1.31</ecNumber>
    </submittedName>
</protein>
<dbReference type="GO" id="GO:0017057">
    <property type="term" value="F:6-phosphogluconolactonase activity"/>
    <property type="evidence" value="ECO:0007669"/>
    <property type="project" value="UniProtKB-EC"/>
</dbReference>
<dbReference type="AlphaFoldDB" id="A0AAU6W4M5"/>
<proteinExistence type="inferred from homology"/>
<dbReference type="SUPFAM" id="SSF50974">
    <property type="entry name" value="Nitrous oxide reductase, N-terminal domain"/>
    <property type="match status" value="1"/>
</dbReference>
<dbReference type="Pfam" id="PF10282">
    <property type="entry name" value="Lactonase"/>
    <property type="match status" value="1"/>
</dbReference>
<dbReference type="RefSeq" id="WP_348769304.1">
    <property type="nucleotide sequence ID" value="NZ_CP135018.1"/>
</dbReference>
<evidence type="ECO:0000256" key="2">
    <source>
        <dbReference type="ARBA" id="ARBA00022526"/>
    </source>
</evidence>
<name>A0AAU6W4M5_9GAMM</name>
<accession>A0AAU6W4M5</accession>
<dbReference type="InterPro" id="IPR019405">
    <property type="entry name" value="Lactonase_7-beta_prop"/>
</dbReference>
<reference evidence="3" key="1">
    <citation type="submission" date="2024-06" db="EMBL/GenBank/DDBJ databases">
        <title>Unveiling Genomic Reduction in Obligate Endosymbionts Buchnera of Aphids: Insights from Phylogenomic Comparative Analysis with Novel Genome Data and Co-obligate Endosymbionts.</title>
        <authorList>
            <person name="Lu C."/>
            <person name="Zou T."/>
            <person name="Liu Q."/>
            <person name="Huang X."/>
        </authorList>
    </citation>
    <scope>NUCLEOTIDE SEQUENCE</scope>
    <source>
        <strain evidence="3">Aphau13</strain>
    </source>
</reference>
<evidence type="ECO:0000256" key="1">
    <source>
        <dbReference type="ARBA" id="ARBA00005564"/>
    </source>
</evidence>
<dbReference type="Gene3D" id="2.130.10.10">
    <property type="entry name" value="YVTN repeat-like/Quinoprotein amine dehydrogenase"/>
    <property type="match status" value="1"/>
</dbReference>